<gene>
    <name evidence="1" type="ORF">NBG4_90013</name>
</gene>
<dbReference type="AlphaFoldDB" id="A0A2U3QKY3"/>
<sequence>MIICLLPEMFEGGNAHAFVAQKRREFAPKTLVSIFALKVY</sequence>
<reference evidence="2" key="1">
    <citation type="submission" date="2018-03" db="EMBL/GenBank/DDBJ databases">
        <authorList>
            <person name="Zecchin S."/>
        </authorList>
    </citation>
    <scope>NUCLEOTIDE SEQUENCE [LARGE SCALE GENOMIC DNA]</scope>
</reference>
<keyword evidence="2" id="KW-1185">Reference proteome</keyword>
<dbReference type="Proteomes" id="UP000245125">
    <property type="component" value="Unassembled WGS sequence"/>
</dbReference>
<dbReference type="EMBL" id="OUUY01000141">
    <property type="protein sequence ID" value="SPQ02069.1"/>
    <property type="molecule type" value="Genomic_DNA"/>
</dbReference>
<organism evidence="1 2">
    <name type="scientific">Candidatus Sulfobium mesophilum</name>
    <dbReference type="NCBI Taxonomy" id="2016548"/>
    <lineage>
        <taxon>Bacteria</taxon>
        <taxon>Pseudomonadati</taxon>
        <taxon>Nitrospirota</taxon>
        <taxon>Nitrospiria</taxon>
        <taxon>Nitrospirales</taxon>
        <taxon>Nitrospiraceae</taxon>
        <taxon>Candidatus Sulfobium</taxon>
    </lineage>
</organism>
<evidence type="ECO:0000313" key="2">
    <source>
        <dbReference type="Proteomes" id="UP000245125"/>
    </source>
</evidence>
<name>A0A2U3QKY3_9BACT</name>
<proteinExistence type="predicted"/>
<protein>
    <submittedName>
        <fullName evidence="1">Uncharacterized protein</fullName>
    </submittedName>
</protein>
<accession>A0A2U3QKY3</accession>
<evidence type="ECO:0000313" key="1">
    <source>
        <dbReference type="EMBL" id="SPQ02069.1"/>
    </source>
</evidence>